<evidence type="ECO:0000256" key="3">
    <source>
        <dbReference type="ARBA" id="ARBA00022555"/>
    </source>
</evidence>
<dbReference type="FunFam" id="3.50.80.10:FF:000001">
    <property type="entry name" value="D-aminoacyl-tRNA deacylase"/>
    <property type="match status" value="1"/>
</dbReference>
<protein>
    <recommendedName>
        <fullName evidence="5">D-aminoacyl-tRNA deacylase</fullName>
        <shortName evidence="5">DTD</shortName>
        <ecNumber evidence="5">3.1.1.96</ecNumber>
    </recommendedName>
    <alternativeName>
        <fullName evidence="5">Gly-tRNA(Ala) deacylase</fullName>
        <ecNumber evidence="5">3.1.1.-</ecNumber>
    </alternativeName>
</protein>
<evidence type="ECO:0000256" key="5">
    <source>
        <dbReference type="HAMAP-Rule" id="MF_00518"/>
    </source>
</evidence>
<keyword evidence="3 5" id="KW-0820">tRNA-binding</keyword>
<evidence type="ECO:0000313" key="7">
    <source>
        <dbReference type="Proteomes" id="UP000051576"/>
    </source>
</evidence>
<dbReference type="eggNOG" id="COG1490">
    <property type="taxonomic scope" value="Bacteria"/>
</dbReference>
<dbReference type="PANTHER" id="PTHR10472">
    <property type="entry name" value="D-TYROSYL-TRNA TYR DEACYLASE"/>
    <property type="match status" value="1"/>
</dbReference>
<dbReference type="InterPro" id="IPR023509">
    <property type="entry name" value="DTD-like_sf"/>
</dbReference>
<dbReference type="STRING" id="1133569.FD21_GL000704"/>
<feature type="short sequence motif" description="Gly-cisPro motif, important for rejection of L-amino acids" evidence="5">
    <location>
        <begin position="130"/>
        <end position="131"/>
    </location>
</feature>
<dbReference type="EC" id="3.1.1.96" evidence="5"/>
<comment type="catalytic activity">
    <reaction evidence="5">
        <text>glycyl-tRNA(Ala) + H2O = tRNA(Ala) + glycine + H(+)</text>
        <dbReference type="Rhea" id="RHEA:53744"/>
        <dbReference type="Rhea" id="RHEA-COMP:9657"/>
        <dbReference type="Rhea" id="RHEA-COMP:13640"/>
        <dbReference type="ChEBI" id="CHEBI:15377"/>
        <dbReference type="ChEBI" id="CHEBI:15378"/>
        <dbReference type="ChEBI" id="CHEBI:57305"/>
        <dbReference type="ChEBI" id="CHEBI:78442"/>
        <dbReference type="ChEBI" id="CHEBI:78522"/>
    </reaction>
</comment>
<organism evidence="6 7">
    <name type="scientific">Liquorilactobacillus vini DSM 20605</name>
    <dbReference type="NCBI Taxonomy" id="1133569"/>
    <lineage>
        <taxon>Bacteria</taxon>
        <taxon>Bacillati</taxon>
        <taxon>Bacillota</taxon>
        <taxon>Bacilli</taxon>
        <taxon>Lactobacillales</taxon>
        <taxon>Lactobacillaceae</taxon>
        <taxon>Liquorilactobacillus</taxon>
    </lineage>
</organism>
<dbReference type="GO" id="GO:0019478">
    <property type="term" value="P:D-amino acid catabolic process"/>
    <property type="evidence" value="ECO:0007669"/>
    <property type="project" value="UniProtKB-UniRule"/>
</dbReference>
<dbReference type="HAMAP" id="MF_00518">
    <property type="entry name" value="Deacylase_Dtd"/>
    <property type="match status" value="1"/>
</dbReference>
<dbReference type="PATRIC" id="fig|1133569.4.peg.763"/>
<comment type="subcellular location">
    <subcellularLocation>
        <location evidence="5">Cytoplasm</location>
    </subcellularLocation>
</comment>
<dbReference type="EC" id="3.1.1.-" evidence="5"/>
<dbReference type="SUPFAM" id="SSF69500">
    <property type="entry name" value="DTD-like"/>
    <property type="match status" value="1"/>
</dbReference>
<dbReference type="Pfam" id="PF02580">
    <property type="entry name" value="Tyr_Deacylase"/>
    <property type="match status" value="1"/>
</dbReference>
<reference evidence="6 7" key="1">
    <citation type="journal article" date="2015" name="Genome Announc.">
        <title>Expanding the biotechnology potential of lactobacilli through comparative genomics of 213 strains and associated genera.</title>
        <authorList>
            <person name="Sun Z."/>
            <person name="Harris H.M."/>
            <person name="McCann A."/>
            <person name="Guo C."/>
            <person name="Argimon S."/>
            <person name="Zhang W."/>
            <person name="Yang X."/>
            <person name="Jeffery I.B."/>
            <person name="Cooney J.C."/>
            <person name="Kagawa T.F."/>
            <person name="Liu W."/>
            <person name="Song Y."/>
            <person name="Salvetti E."/>
            <person name="Wrobel A."/>
            <person name="Rasinkangas P."/>
            <person name="Parkhill J."/>
            <person name="Rea M.C."/>
            <person name="O'Sullivan O."/>
            <person name="Ritari J."/>
            <person name="Douillard F.P."/>
            <person name="Paul Ross R."/>
            <person name="Yang R."/>
            <person name="Briner A.E."/>
            <person name="Felis G.E."/>
            <person name="de Vos W.M."/>
            <person name="Barrangou R."/>
            <person name="Klaenhammer T.R."/>
            <person name="Caufield P.W."/>
            <person name="Cui Y."/>
            <person name="Zhang H."/>
            <person name="O'Toole P.W."/>
        </authorList>
    </citation>
    <scope>NUCLEOTIDE SEQUENCE [LARGE SCALE GENOMIC DNA]</scope>
    <source>
        <strain evidence="6 7">DSM 20605</strain>
    </source>
</reference>
<evidence type="ECO:0000313" key="6">
    <source>
        <dbReference type="EMBL" id="KRM89658.1"/>
    </source>
</evidence>
<dbReference type="InterPro" id="IPR003732">
    <property type="entry name" value="Daa-tRNA_deacyls_DTD"/>
</dbReference>
<keyword evidence="5" id="KW-0378">Hydrolase</keyword>
<comment type="catalytic activity">
    <reaction evidence="5">
        <text>a D-aminoacyl-tRNA + H2O = a tRNA + a D-alpha-amino acid + H(+)</text>
        <dbReference type="Rhea" id="RHEA:13953"/>
        <dbReference type="Rhea" id="RHEA-COMP:10123"/>
        <dbReference type="Rhea" id="RHEA-COMP:10124"/>
        <dbReference type="ChEBI" id="CHEBI:15377"/>
        <dbReference type="ChEBI" id="CHEBI:15378"/>
        <dbReference type="ChEBI" id="CHEBI:59871"/>
        <dbReference type="ChEBI" id="CHEBI:78442"/>
        <dbReference type="ChEBI" id="CHEBI:79333"/>
        <dbReference type="EC" id="3.1.1.96"/>
    </reaction>
</comment>
<dbReference type="GO" id="GO:0106026">
    <property type="term" value="F:Gly-tRNA(Ala) deacylase activity"/>
    <property type="evidence" value="ECO:0007669"/>
    <property type="project" value="UniProtKB-UniRule"/>
</dbReference>
<dbReference type="AlphaFoldDB" id="A0A0R2CE96"/>
<comment type="domain">
    <text evidence="5">A Gly-cisPro motif from one monomer fits into the active site of the other monomer to allow specific chiral rejection of L-amino acids.</text>
</comment>
<comment type="similarity">
    <text evidence="1 5">Belongs to the DTD family.</text>
</comment>
<dbReference type="GO" id="GO:0000049">
    <property type="term" value="F:tRNA binding"/>
    <property type="evidence" value="ECO:0007669"/>
    <property type="project" value="UniProtKB-UniRule"/>
</dbReference>
<dbReference type="GO" id="GO:0005737">
    <property type="term" value="C:cytoplasm"/>
    <property type="evidence" value="ECO:0007669"/>
    <property type="project" value="UniProtKB-SubCell"/>
</dbReference>
<dbReference type="EMBL" id="AYYX01000002">
    <property type="protein sequence ID" value="KRM89658.1"/>
    <property type="molecule type" value="Genomic_DNA"/>
</dbReference>
<evidence type="ECO:0000256" key="1">
    <source>
        <dbReference type="ARBA" id="ARBA00009673"/>
    </source>
</evidence>
<dbReference type="PANTHER" id="PTHR10472:SF5">
    <property type="entry name" value="D-AMINOACYL-TRNA DEACYLASE 1"/>
    <property type="match status" value="1"/>
</dbReference>
<comment type="subunit">
    <text evidence="5">Homodimer.</text>
</comment>
<comment type="function">
    <text evidence="5">An aminoacyl-tRNA editing enzyme that deacylates mischarged D-aminoacyl-tRNAs. Also deacylates mischarged glycyl-tRNA(Ala), protecting cells against glycine mischarging by AlaRS. Acts via tRNA-based rather than protein-based catalysis; rejects L-amino acids rather than detecting D-amino acids in the active site. By recycling D-aminoacyl-tRNA to D-amino acids and free tRNA molecules, this enzyme counteracts the toxicity associated with the formation of D-aminoacyl-tRNA entities in vivo and helps enforce protein L-homochirality.</text>
</comment>
<keyword evidence="7" id="KW-1185">Reference proteome</keyword>
<evidence type="ECO:0000256" key="2">
    <source>
        <dbReference type="ARBA" id="ARBA00022490"/>
    </source>
</evidence>
<dbReference type="Proteomes" id="UP000051576">
    <property type="component" value="Unassembled WGS sequence"/>
</dbReference>
<evidence type="ECO:0000256" key="4">
    <source>
        <dbReference type="ARBA" id="ARBA00022884"/>
    </source>
</evidence>
<sequence length="142" mass="15557">MKQASVKVNQQVVGQIGQGFLLLVGFGTSDGQKQIDYLVHKISHVRVFADKSGKLNLDIHQVGGEILSISQFTLYAALRKGNRPGFSLAQDPVVAQKNYQLFNQALRAEKLKVAEGIFGADMQVELINDGPVTLIYDTDNLV</sequence>
<dbReference type="GO" id="GO:0051500">
    <property type="term" value="F:D-tyrosyl-tRNA(Tyr) deacylase activity"/>
    <property type="evidence" value="ECO:0007669"/>
    <property type="project" value="TreeGrafter"/>
</dbReference>
<accession>A0A0R2CE96</accession>
<dbReference type="Gene3D" id="3.50.80.10">
    <property type="entry name" value="D-tyrosyl-tRNA(Tyr) deacylase"/>
    <property type="match status" value="1"/>
</dbReference>
<gene>
    <name evidence="5" type="primary">dtd</name>
    <name evidence="6" type="ORF">FD21_GL000704</name>
</gene>
<dbReference type="GO" id="GO:0043908">
    <property type="term" value="F:Ser(Gly)-tRNA(Ala) hydrolase activity"/>
    <property type="evidence" value="ECO:0007669"/>
    <property type="project" value="UniProtKB-UniRule"/>
</dbReference>
<dbReference type="NCBIfam" id="TIGR00256">
    <property type="entry name" value="D-aminoacyl-tRNA deacylase"/>
    <property type="match status" value="1"/>
</dbReference>
<name>A0A0R2CE96_9LACO</name>
<keyword evidence="2 5" id="KW-0963">Cytoplasm</keyword>
<proteinExistence type="inferred from homology"/>
<comment type="caution">
    <text evidence="6">The sequence shown here is derived from an EMBL/GenBank/DDBJ whole genome shotgun (WGS) entry which is preliminary data.</text>
</comment>
<keyword evidence="4 5" id="KW-0694">RNA-binding</keyword>